<protein>
    <submittedName>
        <fullName evidence="2">Uncharacterized protein</fullName>
    </submittedName>
</protein>
<evidence type="ECO:0000256" key="1">
    <source>
        <dbReference type="SAM" id="MobiDB-lite"/>
    </source>
</evidence>
<organism evidence="2 3">
    <name type="scientific">Austropuccinia psidii MF-1</name>
    <dbReference type="NCBI Taxonomy" id="1389203"/>
    <lineage>
        <taxon>Eukaryota</taxon>
        <taxon>Fungi</taxon>
        <taxon>Dikarya</taxon>
        <taxon>Basidiomycota</taxon>
        <taxon>Pucciniomycotina</taxon>
        <taxon>Pucciniomycetes</taxon>
        <taxon>Pucciniales</taxon>
        <taxon>Sphaerophragmiaceae</taxon>
        <taxon>Austropuccinia</taxon>
    </lineage>
</organism>
<sequence>CLARKPRGNPPQARVAPDGQRNSSAPEPEVATTQSTEEPFGKSPLLFLHSYQLFLTFSLTISSSSATPCSIIIIDDTPVGSPPVQSPSHSHNDACQEFTKLQPTLMIPQAIVHESINGILLEHCPLLHMIPFVDVTHRNEMHREFREELNPSLARHWRLIQRRTSPG</sequence>
<dbReference type="EMBL" id="AVOT02075143">
    <property type="protein sequence ID" value="MBW0563996.1"/>
    <property type="molecule type" value="Genomic_DNA"/>
</dbReference>
<keyword evidence="3" id="KW-1185">Reference proteome</keyword>
<dbReference type="Proteomes" id="UP000765509">
    <property type="component" value="Unassembled WGS sequence"/>
</dbReference>
<feature type="compositionally biased region" description="Polar residues" evidence="1">
    <location>
        <begin position="20"/>
        <end position="37"/>
    </location>
</feature>
<feature type="non-terminal residue" evidence="2">
    <location>
        <position position="1"/>
    </location>
</feature>
<name>A0A9Q3JL72_9BASI</name>
<accession>A0A9Q3JL72</accession>
<feature type="region of interest" description="Disordered" evidence="1">
    <location>
        <begin position="1"/>
        <end position="38"/>
    </location>
</feature>
<evidence type="ECO:0000313" key="3">
    <source>
        <dbReference type="Proteomes" id="UP000765509"/>
    </source>
</evidence>
<evidence type="ECO:0000313" key="2">
    <source>
        <dbReference type="EMBL" id="MBW0563996.1"/>
    </source>
</evidence>
<gene>
    <name evidence="2" type="ORF">O181_103711</name>
</gene>
<comment type="caution">
    <text evidence="2">The sequence shown here is derived from an EMBL/GenBank/DDBJ whole genome shotgun (WGS) entry which is preliminary data.</text>
</comment>
<reference evidence="2" key="1">
    <citation type="submission" date="2021-03" db="EMBL/GenBank/DDBJ databases">
        <title>Draft genome sequence of rust myrtle Austropuccinia psidii MF-1, a brazilian biotype.</title>
        <authorList>
            <person name="Quecine M.C."/>
            <person name="Pachon D.M.R."/>
            <person name="Bonatelli M.L."/>
            <person name="Correr F.H."/>
            <person name="Franceschini L.M."/>
            <person name="Leite T.F."/>
            <person name="Margarido G.R.A."/>
            <person name="Almeida C.A."/>
            <person name="Ferrarezi J.A."/>
            <person name="Labate C.A."/>
        </authorList>
    </citation>
    <scope>NUCLEOTIDE SEQUENCE</scope>
    <source>
        <strain evidence="2">MF-1</strain>
    </source>
</reference>
<dbReference type="AlphaFoldDB" id="A0A9Q3JL72"/>
<proteinExistence type="predicted"/>